<dbReference type="Pfam" id="PF25970">
    <property type="entry name" value="SEC22a_C"/>
    <property type="match status" value="1"/>
</dbReference>
<sequence>SKRGEGRVRLRAALARCLSDGSATSSPTNPTAAARRAGHGPVTTGKAPALVHSTSGWRKGLGPCLLGDGFPSPSGKLSEMSMVLFASVVRVRDGLPLSASTDFEHNKGVQEVKKHLKVLSKKLNHLPDRCTLKSAQYNIHFISSLGLGYMMICSENYPNVLAFCFLDELQREFITLYDTMRINIAVRPYSFIEFDNFIQKTKQRYNNPRSLSTKINLADMQTEIKLRPSHQLTMLDVGTVNGNVHAHSTPSKGIAPNQRLEPVTLPGIISCLLCLLCAALNLIRAFHAMENVFQDDEEEFNNIAVFFIGTAACLYQCYLLACYSGRRNLKSFLMFGLVCLCNLYLHELRNTWQILFHVTVAAFATLQTRMRQPQGKAPDYNV</sequence>
<comment type="function">
    <text evidence="1">May be involved in vesicle transport between the ER and the Golgi complex.</text>
</comment>
<dbReference type="PANTHER" id="PTHR46258">
    <property type="entry name" value="LONGIN DOMAIN-CONTAINING PROTEIN"/>
    <property type="match status" value="1"/>
</dbReference>
<evidence type="ECO:0000256" key="9">
    <source>
        <dbReference type="ARBA" id="ARBA00022989"/>
    </source>
</evidence>
<evidence type="ECO:0000313" key="15">
    <source>
        <dbReference type="Proteomes" id="UP000287033"/>
    </source>
</evidence>
<feature type="transmembrane region" description="Helical" evidence="12">
    <location>
        <begin position="303"/>
        <end position="321"/>
    </location>
</feature>
<dbReference type="OrthoDB" id="1719357at2759"/>
<dbReference type="OMA" id="NTGMQEC"/>
<evidence type="ECO:0000256" key="12">
    <source>
        <dbReference type="SAM" id="Phobius"/>
    </source>
</evidence>
<comment type="caution">
    <text evidence="14">The sequence shown here is derived from an EMBL/GenBank/DDBJ whole genome shotgun (WGS) entry which is preliminary data.</text>
</comment>
<evidence type="ECO:0000256" key="1">
    <source>
        <dbReference type="ARBA" id="ARBA00003595"/>
    </source>
</evidence>
<evidence type="ECO:0000256" key="6">
    <source>
        <dbReference type="ARBA" id="ARBA00022824"/>
    </source>
</evidence>
<feature type="transmembrane region" description="Helical" evidence="12">
    <location>
        <begin position="263"/>
        <end position="283"/>
    </location>
</feature>
<evidence type="ECO:0000259" key="13">
    <source>
        <dbReference type="PROSITE" id="PS50859"/>
    </source>
</evidence>
<protein>
    <recommendedName>
        <fullName evidence="13">Longin domain-containing protein</fullName>
    </recommendedName>
</protein>
<keyword evidence="15" id="KW-1185">Reference proteome</keyword>
<name>A0A401SRZ5_CHIPU</name>
<dbReference type="GO" id="GO:0005789">
    <property type="term" value="C:endoplasmic reticulum membrane"/>
    <property type="evidence" value="ECO:0007669"/>
    <property type="project" value="UniProtKB-SubCell"/>
</dbReference>
<dbReference type="STRING" id="137246.A0A401SRZ5"/>
<evidence type="ECO:0000256" key="4">
    <source>
        <dbReference type="ARBA" id="ARBA00022448"/>
    </source>
</evidence>
<feature type="non-terminal residue" evidence="14">
    <location>
        <position position="1"/>
    </location>
</feature>
<evidence type="ECO:0000256" key="5">
    <source>
        <dbReference type="ARBA" id="ARBA00022692"/>
    </source>
</evidence>
<keyword evidence="8" id="KW-0653">Protein transport</keyword>
<dbReference type="AlphaFoldDB" id="A0A401SRZ5"/>
<gene>
    <name evidence="14" type="ORF">chiPu_0011633</name>
</gene>
<dbReference type="Pfam" id="PF13774">
    <property type="entry name" value="Longin"/>
    <property type="match status" value="1"/>
</dbReference>
<organism evidence="14 15">
    <name type="scientific">Chiloscyllium punctatum</name>
    <name type="common">Brownbanded bambooshark</name>
    <name type="synonym">Hemiscyllium punctatum</name>
    <dbReference type="NCBI Taxonomy" id="137246"/>
    <lineage>
        <taxon>Eukaryota</taxon>
        <taxon>Metazoa</taxon>
        <taxon>Chordata</taxon>
        <taxon>Craniata</taxon>
        <taxon>Vertebrata</taxon>
        <taxon>Chondrichthyes</taxon>
        <taxon>Elasmobranchii</taxon>
        <taxon>Galeomorphii</taxon>
        <taxon>Galeoidea</taxon>
        <taxon>Orectolobiformes</taxon>
        <taxon>Hemiscylliidae</taxon>
        <taxon>Chiloscyllium</taxon>
    </lineage>
</organism>
<evidence type="ECO:0000256" key="10">
    <source>
        <dbReference type="ARBA" id="ARBA00023136"/>
    </source>
</evidence>
<keyword evidence="10 12" id="KW-0472">Membrane</keyword>
<accession>A0A401SRZ5</accession>
<feature type="compositionally biased region" description="Low complexity" evidence="11">
    <location>
        <begin position="19"/>
        <end position="34"/>
    </location>
</feature>
<dbReference type="SMART" id="SM01270">
    <property type="entry name" value="Longin"/>
    <property type="match status" value="1"/>
</dbReference>
<evidence type="ECO:0000256" key="11">
    <source>
        <dbReference type="SAM" id="MobiDB-lite"/>
    </source>
</evidence>
<evidence type="ECO:0000256" key="2">
    <source>
        <dbReference type="ARBA" id="ARBA00004477"/>
    </source>
</evidence>
<comment type="similarity">
    <text evidence="3">Belongs to the synaptobrevin family.</text>
</comment>
<dbReference type="GO" id="GO:0006888">
    <property type="term" value="P:endoplasmic reticulum to Golgi vesicle-mediated transport"/>
    <property type="evidence" value="ECO:0007669"/>
    <property type="project" value="InterPro"/>
</dbReference>
<proteinExistence type="inferred from homology"/>
<keyword evidence="7" id="KW-0931">ER-Golgi transport</keyword>
<dbReference type="SUPFAM" id="SSF64356">
    <property type="entry name" value="SNARE-like"/>
    <property type="match status" value="1"/>
</dbReference>
<dbReference type="InterPro" id="IPR011012">
    <property type="entry name" value="Longin-like_dom_sf"/>
</dbReference>
<dbReference type="CDD" id="cd14824">
    <property type="entry name" value="Longin"/>
    <property type="match status" value="1"/>
</dbReference>
<dbReference type="Gene3D" id="3.30.450.50">
    <property type="entry name" value="Longin domain"/>
    <property type="match status" value="1"/>
</dbReference>
<feature type="region of interest" description="Disordered" evidence="11">
    <location>
        <begin position="19"/>
        <end position="46"/>
    </location>
</feature>
<reference evidence="14 15" key="1">
    <citation type="journal article" date="2018" name="Nat. Ecol. Evol.">
        <title>Shark genomes provide insights into elasmobranch evolution and the origin of vertebrates.</title>
        <authorList>
            <person name="Hara Y"/>
            <person name="Yamaguchi K"/>
            <person name="Onimaru K"/>
            <person name="Kadota M"/>
            <person name="Koyanagi M"/>
            <person name="Keeley SD"/>
            <person name="Tatsumi K"/>
            <person name="Tanaka K"/>
            <person name="Motone F"/>
            <person name="Kageyama Y"/>
            <person name="Nozu R"/>
            <person name="Adachi N"/>
            <person name="Nishimura O"/>
            <person name="Nakagawa R"/>
            <person name="Tanegashima C"/>
            <person name="Kiyatake I"/>
            <person name="Matsumoto R"/>
            <person name="Murakumo K"/>
            <person name="Nishida K"/>
            <person name="Terakita A"/>
            <person name="Kuratani S"/>
            <person name="Sato K"/>
            <person name="Hyodo S Kuraku.S."/>
        </authorList>
    </citation>
    <scope>NUCLEOTIDE SEQUENCE [LARGE SCALE GENOMIC DNA]</scope>
</reference>
<evidence type="ECO:0000256" key="7">
    <source>
        <dbReference type="ARBA" id="ARBA00022892"/>
    </source>
</evidence>
<dbReference type="InterPro" id="IPR059071">
    <property type="entry name" value="SEC22a-c_C"/>
</dbReference>
<comment type="subcellular location">
    <subcellularLocation>
        <location evidence="2">Endoplasmic reticulum membrane</location>
        <topology evidence="2">Multi-pass membrane protein</topology>
    </subcellularLocation>
</comment>
<dbReference type="PROSITE" id="PS50859">
    <property type="entry name" value="LONGIN"/>
    <property type="match status" value="1"/>
</dbReference>
<dbReference type="Proteomes" id="UP000287033">
    <property type="component" value="Unassembled WGS sequence"/>
</dbReference>
<feature type="domain" description="Longin" evidence="13">
    <location>
        <begin position="87"/>
        <end position="198"/>
    </location>
</feature>
<evidence type="ECO:0000256" key="3">
    <source>
        <dbReference type="ARBA" id="ARBA00008025"/>
    </source>
</evidence>
<keyword evidence="9 12" id="KW-1133">Transmembrane helix</keyword>
<dbReference type="GO" id="GO:0015031">
    <property type="term" value="P:protein transport"/>
    <property type="evidence" value="ECO:0007669"/>
    <property type="project" value="UniProtKB-KW"/>
</dbReference>
<keyword evidence="4" id="KW-0813">Transport</keyword>
<dbReference type="InterPro" id="IPR010908">
    <property type="entry name" value="Longin_dom"/>
</dbReference>
<keyword evidence="6" id="KW-0256">Endoplasmic reticulum</keyword>
<dbReference type="PANTHER" id="PTHR46258:SF3">
    <property type="entry name" value="VESICLE-TRAFFICKING PROTEIN SEC22A"/>
    <property type="match status" value="1"/>
</dbReference>
<dbReference type="EMBL" id="BEZZ01000490">
    <property type="protein sequence ID" value="GCC33165.1"/>
    <property type="molecule type" value="Genomic_DNA"/>
</dbReference>
<keyword evidence="5 12" id="KW-0812">Transmembrane</keyword>
<evidence type="ECO:0000256" key="8">
    <source>
        <dbReference type="ARBA" id="ARBA00022927"/>
    </source>
</evidence>
<dbReference type="InterPro" id="IPR043546">
    <property type="entry name" value="Sec22a/c"/>
</dbReference>
<evidence type="ECO:0000313" key="14">
    <source>
        <dbReference type="EMBL" id="GCC33165.1"/>
    </source>
</evidence>